<dbReference type="AlphaFoldDB" id="A0A9Y1BT17"/>
<evidence type="ECO:0000259" key="9">
    <source>
        <dbReference type="PROSITE" id="PS50893"/>
    </source>
</evidence>
<dbReference type="Gene3D" id="1.20.1560.10">
    <property type="entry name" value="ABC transporter type 1, transmembrane domain"/>
    <property type="match status" value="1"/>
</dbReference>
<comment type="subcellular location">
    <subcellularLocation>
        <location evidence="1">Membrane</location>
        <topology evidence="1">Multi-pass membrane protein</topology>
    </subcellularLocation>
</comment>
<dbReference type="PROSITE" id="PS50893">
    <property type="entry name" value="ABC_TRANSPORTER_2"/>
    <property type="match status" value="1"/>
</dbReference>
<dbReference type="GO" id="GO:0005524">
    <property type="term" value="F:ATP binding"/>
    <property type="evidence" value="ECO:0007669"/>
    <property type="project" value="UniProtKB-KW"/>
</dbReference>
<feature type="transmembrane region" description="Helical" evidence="8">
    <location>
        <begin position="82"/>
        <end position="104"/>
    </location>
</feature>
<feature type="domain" description="ABC transporter" evidence="9">
    <location>
        <begin position="359"/>
        <end position="594"/>
    </location>
</feature>
<feature type="transmembrane region" description="Helical" evidence="8">
    <location>
        <begin position="37"/>
        <end position="62"/>
    </location>
</feature>
<reference evidence="11" key="1">
    <citation type="journal article" date="2022" name="Nat. Microbiol.">
        <title>Unique mobile elements and scalable gene flow at the prokaryote-eukaryote boundary revealed by circularized Asgard archaea genomes.</title>
        <authorList>
            <person name="Wu F."/>
            <person name="Speth D.R."/>
            <person name="Philosof A."/>
            <person name="Cremiere A."/>
            <person name="Narayanan A."/>
            <person name="Barco R.A."/>
            <person name="Connon S.A."/>
            <person name="Amend J.P."/>
            <person name="Antoshechkin I.A."/>
            <person name="Orphan V.J."/>
        </authorList>
    </citation>
    <scope>NUCLEOTIDE SEQUENCE</scope>
    <source>
        <strain evidence="11">PR6</strain>
    </source>
</reference>
<dbReference type="InterPro" id="IPR003593">
    <property type="entry name" value="AAA+_ATPase"/>
</dbReference>
<feature type="domain" description="ABC transmembrane type-1" evidence="10">
    <location>
        <begin position="42"/>
        <end position="325"/>
    </location>
</feature>
<feature type="transmembrane region" description="Helical" evidence="8">
    <location>
        <begin position="179"/>
        <end position="202"/>
    </location>
</feature>
<dbReference type="EMBL" id="CP084167">
    <property type="protein sequence ID" value="UJG43819.1"/>
    <property type="molecule type" value="Genomic_DNA"/>
</dbReference>
<evidence type="ECO:0000259" key="10">
    <source>
        <dbReference type="PROSITE" id="PS50929"/>
    </source>
</evidence>
<dbReference type="InterPro" id="IPR011527">
    <property type="entry name" value="ABC1_TM_dom"/>
</dbReference>
<gene>
    <name evidence="11" type="ORF">K9W46_01215</name>
</gene>
<dbReference type="Pfam" id="PF00005">
    <property type="entry name" value="ABC_tran"/>
    <property type="match status" value="1"/>
</dbReference>
<accession>A0A9Y1BT17</accession>
<evidence type="ECO:0000256" key="5">
    <source>
        <dbReference type="ARBA" id="ARBA00022840"/>
    </source>
</evidence>
<dbReference type="GO" id="GO:0016887">
    <property type="term" value="F:ATP hydrolysis activity"/>
    <property type="evidence" value="ECO:0007669"/>
    <property type="project" value="InterPro"/>
</dbReference>
<keyword evidence="2" id="KW-0813">Transport</keyword>
<name>A0A9Y1BT17_9ARCH</name>
<sequence>MGHGHRGPGRALGLEKHKRARSTRVLLGSLWKYLKNYIWSIIFAASLIIVYSLFSLVTPLILKTGIDRATEENATMKILMPVIISFFVLVILGWIINSISTIILTKINSKMLHEVRTDLYRKLSYSDMSYIKNEQSGNITARVTSDTGELATGIQISTSIVAQLLLIIGSFVLLLVTNWVIALISIAAVPIAFGISSVLSFFGRKIVLRVRRAFGYVSGKMAEGLSGIAVAKSFNREEELATELRELNQQHYNYSKQFGFLMMFVMPSINALSYALFTLIIYTSGWLNKTTDVISLGDIYLSINLSQQFLFPIVMLAMSFPQLESAFGAMDRIIDIFDAKPAISDALDAKPLQEEDDSVHFKNVSFAYKERNYVLKNINFSAKPGELIAVVGHTGAGKTTLFSYLLPRFYDVTEGEICIGDQNIKEVTQSSLRQAIGLVSQEPFLFSGTVYENIVYGKPDATEEEVRSICERINADEFIEALQHGYNTKIVEGGKRLSSGQKQIITIARTMLANPRILVLDEATSRLDAYTESLVQAAQMELFKGRTTFVIAHRLSTIKDADRIIVLDHGKLVEVGTHEELMEKKGIYQDLYTTYYAYQGLEKVDINIEELEPEIVENPIKQKKKPARFSLNSKKKNS</sequence>
<dbReference type="FunFam" id="3.40.50.300:FF:000287">
    <property type="entry name" value="Multidrug ABC transporter ATP-binding protein"/>
    <property type="match status" value="1"/>
</dbReference>
<evidence type="ECO:0000256" key="3">
    <source>
        <dbReference type="ARBA" id="ARBA00022692"/>
    </source>
</evidence>
<proteinExistence type="predicted"/>
<dbReference type="Pfam" id="PF00664">
    <property type="entry name" value="ABC_membrane"/>
    <property type="match status" value="1"/>
</dbReference>
<evidence type="ECO:0000256" key="1">
    <source>
        <dbReference type="ARBA" id="ARBA00004141"/>
    </source>
</evidence>
<keyword evidence="6 8" id="KW-1133">Transmembrane helix</keyword>
<evidence type="ECO:0000256" key="6">
    <source>
        <dbReference type="ARBA" id="ARBA00022989"/>
    </source>
</evidence>
<dbReference type="InterPro" id="IPR036640">
    <property type="entry name" value="ABC1_TM_sf"/>
</dbReference>
<evidence type="ECO:0000256" key="2">
    <source>
        <dbReference type="ARBA" id="ARBA00022448"/>
    </source>
</evidence>
<dbReference type="GO" id="GO:0015421">
    <property type="term" value="F:ABC-type oligopeptide transporter activity"/>
    <property type="evidence" value="ECO:0007669"/>
    <property type="project" value="TreeGrafter"/>
</dbReference>
<keyword evidence="7 8" id="KW-0472">Membrane</keyword>
<keyword evidence="5 11" id="KW-0067">ATP-binding</keyword>
<dbReference type="CDD" id="cd07346">
    <property type="entry name" value="ABC_6TM_exporters"/>
    <property type="match status" value="1"/>
</dbReference>
<dbReference type="SUPFAM" id="SSF52540">
    <property type="entry name" value="P-loop containing nucleoside triphosphate hydrolases"/>
    <property type="match status" value="1"/>
</dbReference>
<evidence type="ECO:0000256" key="7">
    <source>
        <dbReference type="ARBA" id="ARBA00023136"/>
    </source>
</evidence>
<dbReference type="PANTHER" id="PTHR43394">
    <property type="entry name" value="ATP-DEPENDENT PERMEASE MDL1, MITOCHONDRIAL"/>
    <property type="match status" value="1"/>
</dbReference>
<dbReference type="InterPro" id="IPR039421">
    <property type="entry name" value="Type_1_exporter"/>
</dbReference>
<dbReference type="GO" id="GO:0016020">
    <property type="term" value="C:membrane"/>
    <property type="evidence" value="ECO:0007669"/>
    <property type="project" value="UniProtKB-SubCell"/>
</dbReference>
<protein>
    <submittedName>
        <fullName evidence="11">ABC transporter ATP-binding protein/permease</fullName>
    </submittedName>
</protein>
<keyword evidence="3 8" id="KW-0812">Transmembrane</keyword>
<evidence type="ECO:0000256" key="4">
    <source>
        <dbReference type="ARBA" id="ARBA00022741"/>
    </source>
</evidence>
<dbReference type="PANTHER" id="PTHR43394:SF1">
    <property type="entry name" value="ATP-BINDING CASSETTE SUB-FAMILY B MEMBER 10, MITOCHONDRIAL"/>
    <property type="match status" value="1"/>
</dbReference>
<evidence type="ECO:0000313" key="11">
    <source>
        <dbReference type="EMBL" id="UJG43819.1"/>
    </source>
</evidence>
<dbReference type="Proteomes" id="UP001200513">
    <property type="component" value="Chromosome"/>
</dbReference>
<feature type="transmembrane region" description="Helical" evidence="8">
    <location>
        <begin position="258"/>
        <end position="287"/>
    </location>
</feature>
<dbReference type="Gene3D" id="3.40.50.300">
    <property type="entry name" value="P-loop containing nucleotide triphosphate hydrolases"/>
    <property type="match status" value="1"/>
</dbReference>
<dbReference type="InterPro" id="IPR027417">
    <property type="entry name" value="P-loop_NTPase"/>
</dbReference>
<dbReference type="SUPFAM" id="SSF90123">
    <property type="entry name" value="ABC transporter transmembrane region"/>
    <property type="match status" value="1"/>
</dbReference>
<dbReference type="InterPro" id="IPR003439">
    <property type="entry name" value="ABC_transporter-like_ATP-bd"/>
</dbReference>
<dbReference type="PROSITE" id="PS50929">
    <property type="entry name" value="ABC_TM1F"/>
    <property type="match status" value="1"/>
</dbReference>
<feature type="transmembrane region" description="Helical" evidence="8">
    <location>
        <begin position="150"/>
        <end position="173"/>
    </location>
</feature>
<keyword evidence="4" id="KW-0547">Nucleotide-binding</keyword>
<evidence type="ECO:0000256" key="8">
    <source>
        <dbReference type="SAM" id="Phobius"/>
    </source>
</evidence>
<dbReference type="SMART" id="SM00382">
    <property type="entry name" value="AAA"/>
    <property type="match status" value="1"/>
</dbReference>
<organism evidence="11">
    <name type="scientific">Candidatus Heimdallarchaeum endolithica</name>
    <dbReference type="NCBI Taxonomy" id="2876572"/>
    <lineage>
        <taxon>Archaea</taxon>
        <taxon>Promethearchaeati</taxon>
        <taxon>Candidatus Heimdallarchaeota</taxon>
        <taxon>Candidatus Heimdallarchaeia (ex Rinke et al. 2021) (nom. nud.)</taxon>
        <taxon>Candidatus Heimdallarchaeales</taxon>
        <taxon>Candidatus Heimdallarchaeaceae</taxon>
        <taxon>Candidatus Heimdallarchaeum</taxon>
    </lineage>
</organism>